<dbReference type="Pfam" id="PF20009">
    <property type="entry name" value="GEVED"/>
    <property type="match status" value="1"/>
</dbReference>
<evidence type="ECO:0000313" key="2">
    <source>
        <dbReference type="EMBL" id="VAW98544.1"/>
    </source>
</evidence>
<proteinExistence type="predicted"/>
<protein>
    <recommendedName>
        <fullName evidence="1">GEVED domain-containing protein</fullName>
    </recommendedName>
</protein>
<dbReference type="InterPro" id="IPR045474">
    <property type="entry name" value="GEVED"/>
</dbReference>
<organism evidence="2">
    <name type="scientific">hydrothermal vent metagenome</name>
    <dbReference type="NCBI Taxonomy" id="652676"/>
    <lineage>
        <taxon>unclassified sequences</taxon>
        <taxon>metagenomes</taxon>
        <taxon>ecological metagenomes</taxon>
    </lineage>
</organism>
<reference evidence="2" key="1">
    <citation type="submission" date="2018-06" db="EMBL/GenBank/DDBJ databases">
        <authorList>
            <person name="Zhirakovskaya E."/>
        </authorList>
    </citation>
    <scope>NUCLEOTIDE SEQUENCE</scope>
</reference>
<name>A0A3B1AX33_9ZZZZ</name>
<gene>
    <name evidence="2" type="ORF">MNBD_GAMMA23-1538</name>
</gene>
<sequence length="690" mass="75099">MKEKQSKKGQPPKNAYPKERAAFKTMLLGNPNYFGNLCDSKLKPILSISGNTYYEELGCVGYHPQQKKLEAVVYIYQPSGYGSDICGLGSAEFVRFYLSFDNGATWDDEGMTSFQVHNIPEGTEKNKRLEYAVSLPATIRSKVCTVENLIQVRAILSWNNPPPANQPNWTPIWGNVGEATIQVEPRHSLFPIDFFGDLEIDNPLLKIIDPNISIPTKQIELDAVALSKVYKDTKIPVHRFAYKELSKFVSNQVSFSAESFITLLPGIKIDPKITDLLLPGKDGNTSYEELKCIGLDPNSPNTLVGIIQVKKSSGYSGDLCTNGSRQYVTFWADFDNNGSFETCLGTANVRTYDLDNITADGVHYSVRLPVNLNDYRQRCLDGATVVRIRAILSWNVAPPCNNSNYIPVWGNREETIINISPLASVPAGKIAILGGIPTSFIDDASGKTTPDAIFATNNLPPDSLGRACSFGGRVSVQGAPINGYSYKVEVTPASGGAPVPVVADLVLTRNDGTTLDHTADVVTGRFNYMPVESNVNGLLAEWDSTGDDKWLVKLSSFDAGGNLAGVDTHFIQLDNTWPDVSIEITSGAGDCGKFHKGETISGNFVARDDNLANYSLRVEPDVNPAGTSIPVPNSGLVNTAVAPGNSWELHTDGMRACGYIIRVTGKDLAIINSQRLGHYRSDSAGFCLEE</sequence>
<accession>A0A3B1AX33</accession>
<dbReference type="EMBL" id="UOFT01000066">
    <property type="protein sequence ID" value="VAW98544.1"/>
    <property type="molecule type" value="Genomic_DNA"/>
</dbReference>
<feature type="domain" description="GEVED" evidence="1">
    <location>
        <begin position="327"/>
        <end position="405"/>
    </location>
</feature>
<dbReference type="AlphaFoldDB" id="A0A3B1AX33"/>
<evidence type="ECO:0000259" key="1">
    <source>
        <dbReference type="Pfam" id="PF20009"/>
    </source>
</evidence>